<evidence type="ECO:0000313" key="4">
    <source>
        <dbReference type="EMBL" id="CAB5013778.1"/>
    </source>
</evidence>
<dbReference type="EMBL" id="CAFBPP010000009">
    <property type="protein sequence ID" value="CAB5013778.1"/>
    <property type="molecule type" value="Genomic_DNA"/>
</dbReference>
<dbReference type="EMBL" id="CAFAAC010000002">
    <property type="protein sequence ID" value="CAB4777787.1"/>
    <property type="molecule type" value="Genomic_DNA"/>
</dbReference>
<evidence type="ECO:0000313" key="1">
    <source>
        <dbReference type="EMBL" id="CAB4777787.1"/>
    </source>
</evidence>
<name>A0A6J7Q888_9ZZZZ</name>
<dbReference type="AlphaFoldDB" id="A0A6J7Q888"/>
<gene>
    <name evidence="1" type="ORF">UFOPK2967_00057</name>
    <name evidence="2" type="ORF">UFOPK3587_00153</name>
    <name evidence="3" type="ORF">UFOPK3984_00320</name>
    <name evidence="4" type="ORF">UFOPK4114_00409</name>
</gene>
<dbReference type="EMBL" id="CAFBMN010000004">
    <property type="protein sequence ID" value="CAB4895264.1"/>
    <property type="molecule type" value="Genomic_DNA"/>
</dbReference>
<sequence>MKKFLFFALITIFSLSTQAIYAAPKPVVARTLTPMFTLAENEKPVGFIVSGKTISFFGTSLGANTTDGFIKAVDETGMTKWESTLDSGVDEIATVATKNSAGDTWIVGSGAKPLITETATVLPTITALNPDSITAEAQLPMRNDLTQVIAWRVSSSGQLLQTLTYDMGSPVVVRAAISTDFGIAVVGTYVTDQGNAGFVLQSSLNGFLSKPLSIGKNDTELNALSRNPDNSLIVFGSSTEIISGKKLMGLRDGIIANVSATGKLGNVVRSSNSKSIRSWQSSTSNLVLGGSATIGSKTEAVITKFAQNLNPLWTTRFASQTSALTLDVTVNSHLMAFVSTSPIATIAGWKPKSPTSIILNFDSKGALIGAYGAPTVLTPIALGFSRDLGVLLLGVSAKGVSIFHSLPR</sequence>
<evidence type="ECO:0000313" key="2">
    <source>
        <dbReference type="EMBL" id="CAB4895264.1"/>
    </source>
</evidence>
<evidence type="ECO:0000313" key="3">
    <source>
        <dbReference type="EMBL" id="CAB4979793.1"/>
    </source>
</evidence>
<dbReference type="EMBL" id="CAFBOP010000006">
    <property type="protein sequence ID" value="CAB4979793.1"/>
    <property type="molecule type" value="Genomic_DNA"/>
</dbReference>
<protein>
    <submittedName>
        <fullName evidence="4">Unannotated protein</fullName>
    </submittedName>
</protein>
<organism evidence="4">
    <name type="scientific">freshwater metagenome</name>
    <dbReference type="NCBI Taxonomy" id="449393"/>
    <lineage>
        <taxon>unclassified sequences</taxon>
        <taxon>metagenomes</taxon>
        <taxon>ecological metagenomes</taxon>
    </lineage>
</organism>
<reference evidence="4" key="1">
    <citation type="submission" date="2020-05" db="EMBL/GenBank/DDBJ databases">
        <authorList>
            <person name="Chiriac C."/>
            <person name="Salcher M."/>
            <person name="Ghai R."/>
            <person name="Kavagutti S V."/>
        </authorList>
    </citation>
    <scope>NUCLEOTIDE SEQUENCE</scope>
</reference>
<accession>A0A6J7Q888</accession>
<proteinExistence type="predicted"/>